<gene>
    <name evidence="1" type="ORF">PEVE_00004597</name>
</gene>
<reference evidence="1 2" key="1">
    <citation type="submission" date="2022-05" db="EMBL/GenBank/DDBJ databases">
        <authorList>
            <consortium name="Genoscope - CEA"/>
            <person name="William W."/>
        </authorList>
    </citation>
    <scope>NUCLEOTIDE SEQUENCE [LARGE SCALE GENOMIC DNA]</scope>
</reference>
<dbReference type="EMBL" id="CALNXI010001289">
    <property type="protein sequence ID" value="CAH3163523.1"/>
    <property type="molecule type" value="Genomic_DNA"/>
</dbReference>
<protein>
    <submittedName>
        <fullName evidence="1">Uncharacterized protein</fullName>
    </submittedName>
</protein>
<keyword evidence="2" id="KW-1185">Reference proteome</keyword>
<proteinExistence type="predicted"/>
<dbReference type="Proteomes" id="UP001159427">
    <property type="component" value="Unassembled WGS sequence"/>
</dbReference>
<evidence type="ECO:0000313" key="2">
    <source>
        <dbReference type="Proteomes" id="UP001159427"/>
    </source>
</evidence>
<comment type="caution">
    <text evidence="1">The sequence shown here is derived from an EMBL/GenBank/DDBJ whole genome shotgun (WGS) entry which is preliminary data.</text>
</comment>
<evidence type="ECO:0000313" key="1">
    <source>
        <dbReference type="EMBL" id="CAH3163523.1"/>
    </source>
</evidence>
<sequence>MVAKIMEYSKEWEGQKKDNYETDLIEQVYQDFLVEFILHVNMEEEKGFSTFEETDAFLKNCHDKGITSKSQQETLNVKKAYEHLLDKIKREEEPRNYGLMEESLLQETHRILLQDVPLGDSRTKPGIFSNQRRFVDFEGERYNYPYLPEPEKMEKAVVAKLLKSAIFCSIAVPKTV</sequence>
<name>A0ABN8QFG0_9CNID</name>
<dbReference type="Gene3D" id="1.10.3290.10">
    <property type="entry name" value="Fido-like domain"/>
    <property type="match status" value="1"/>
</dbReference>
<dbReference type="InterPro" id="IPR036597">
    <property type="entry name" value="Fido-like_dom_sf"/>
</dbReference>
<accession>A0ABN8QFG0</accession>
<organism evidence="1 2">
    <name type="scientific">Porites evermanni</name>
    <dbReference type="NCBI Taxonomy" id="104178"/>
    <lineage>
        <taxon>Eukaryota</taxon>
        <taxon>Metazoa</taxon>
        <taxon>Cnidaria</taxon>
        <taxon>Anthozoa</taxon>
        <taxon>Hexacorallia</taxon>
        <taxon>Scleractinia</taxon>
        <taxon>Fungiina</taxon>
        <taxon>Poritidae</taxon>
        <taxon>Porites</taxon>
    </lineage>
</organism>